<evidence type="ECO:0000313" key="1">
    <source>
        <dbReference type="EMBL" id="MBD3146613.1"/>
    </source>
</evidence>
<proteinExistence type="predicted"/>
<reference evidence="1 2" key="1">
    <citation type="submission" date="2020-09" db="EMBL/GenBank/DDBJ databases">
        <title>Actinomycete isolated from the Camponotus japonicus Mayr.</title>
        <authorList>
            <person name="Gong X."/>
        </authorList>
    </citation>
    <scope>NUCLEOTIDE SEQUENCE [LARGE SCALE GENOMIC DNA]</scope>
    <source>
        <strain evidence="1 2">2C-HV3</strain>
    </source>
</reference>
<dbReference type="RefSeq" id="WP_191053899.1">
    <property type="nucleotide sequence ID" value="NZ_JACXRZ010000021.1"/>
</dbReference>
<dbReference type="EMBL" id="JACXRZ010000021">
    <property type="protein sequence ID" value="MBD3146613.1"/>
    <property type="molecule type" value="Genomic_DNA"/>
</dbReference>
<keyword evidence="2" id="KW-1185">Reference proteome</keyword>
<name>A0ABR8L6S3_9ACTN</name>
<sequence>MSYDLYFIKREPGQSWDDALKAREEALEAHEEGHEDDPPLDVEAWDRIVSRARGVLGEIDLFENPPVWEITHEATGIQLGYCEGQWNITAPYWTHGEDAAHVVRTMRALAPIVEQETGLECYDPQHERPLADIEPGDTACAVAMFEHVAKMLGSA</sequence>
<evidence type="ECO:0000313" key="2">
    <source>
        <dbReference type="Proteomes" id="UP000653231"/>
    </source>
</evidence>
<accession>A0ABR8L6S3</accession>
<dbReference type="Proteomes" id="UP000653231">
    <property type="component" value="Unassembled WGS sequence"/>
</dbReference>
<protein>
    <submittedName>
        <fullName evidence="1">Uncharacterized protein</fullName>
    </submittedName>
</protein>
<organism evidence="1 2">
    <name type="scientific">Microbispora bryophytorum subsp. camponoti</name>
    <dbReference type="NCBI Taxonomy" id="1677852"/>
    <lineage>
        <taxon>Bacteria</taxon>
        <taxon>Bacillati</taxon>
        <taxon>Actinomycetota</taxon>
        <taxon>Actinomycetes</taxon>
        <taxon>Streptosporangiales</taxon>
        <taxon>Streptosporangiaceae</taxon>
        <taxon>Microbispora</taxon>
    </lineage>
</organism>
<comment type="caution">
    <text evidence="1">The sequence shown here is derived from an EMBL/GenBank/DDBJ whole genome shotgun (WGS) entry which is preliminary data.</text>
</comment>
<gene>
    <name evidence="1" type="ORF">IEQ31_25970</name>
</gene>